<proteinExistence type="predicted"/>
<accession>A0ACC0WRR3</accession>
<organism evidence="1 2">
    <name type="scientific">Peronosclerospora sorghi</name>
    <dbReference type="NCBI Taxonomy" id="230839"/>
    <lineage>
        <taxon>Eukaryota</taxon>
        <taxon>Sar</taxon>
        <taxon>Stramenopiles</taxon>
        <taxon>Oomycota</taxon>
        <taxon>Peronosporomycetes</taxon>
        <taxon>Peronosporales</taxon>
        <taxon>Peronosporaceae</taxon>
        <taxon>Peronosclerospora</taxon>
    </lineage>
</organism>
<dbReference type="Proteomes" id="UP001163321">
    <property type="component" value="Chromosome 10"/>
</dbReference>
<protein>
    <submittedName>
        <fullName evidence="1">Uncharacterized protein</fullName>
    </submittedName>
</protein>
<evidence type="ECO:0000313" key="1">
    <source>
        <dbReference type="EMBL" id="KAI9920406.1"/>
    </source>
</evidence>
<reference evidence="1 2" key="1">
    <citation type="journal article" date="2022" name="bioRxiv">
        <title>The genome of the oomycete Peronosclerospora sorghi, a cosmopolitan pathogen of maize and sorghum, is inflated with dispersed pseudogenes.</title>
        <authorList>
            <person name="Fletcher K."/>
            <person name="Martin F."/>
            <person name="Isakeit T."/>
            <person name="Cavanaugh K."/>
            <person name="Magill C."/>
            <person name="Michelmore R."/>
        </authorList>
    </citation>
    <scope>NUCLEOTIDE SEQUENCE [LARGE SCALE GENOMIC DNA]</scope>
    <source>
        <strain evidence="1">P6</strain>
    </source>
</reference>
<name>A0ACC0WRR3_9STRA</name>
<sequence>MNTLADGYTVKEMMTLHHHYMSDNSGNQLQNIGDLLIAYMMLMRGEDDEYSSPAMHHGPGKDKPMGQNCSGTAMRSKSPELCAIGAIAFYLFYRFHIDKESFPDFKERKNWYGTYLFFAGSRLKQMNPDDHREAQKMAFKACGIFLSHIVHKPRKVGANIMSVAGRECFIFSKKTRQCLQY</sequence>
<comment type="caution">
    <text evidence="1">The sequence shown here is derived from an EMBL/GenBank/DDBJ whole genome shotgun (WGS) entry which is preliminary data.</text>
</comment>
<evidence type="ECO:0000313" key="2">
    <source>
        <dbReference type="Proteomes" id="UP001163321"/>
    </source>
</evidence>
<gene>
    <name evidence="1" type="ORF">PsorP6_015570</name>
</gene>
<dbReference type="EMBL" id="CM047589">
    <property type="protein sequence ID" value="KAI9920406.1"/>
    <property type="molecule type" value="Genomic_DNA"/>
</dbReference>
<keyword evidence="2" id="KW-1185">Reference proteome</keyword>